<evidence type="ECO:0000313" key="10">
    <source>
        <dbReference type="EMBL" id="PSJ07256.1"/>
    </source>
</evidence>
<dbReference type="PANTHER" id="PTHR11403">
    <property type="entry name" value="CYTOCHROME C OXIDASE SUBUNIT III"/>
    <property type="match status" value="1"/>
</dbReference>
<evidence type="ECO:0000256" key="2">
    <source>
        <dbReference type="ARBA" id="ARBA00010581"/>
    </source>
</evidence>
<evidence type="ECO:0000256" key="5">
    <source>
        <dbReference type="ARBA" id="ARBA00022989"/>
    </source>
</evidence>
<dbReference type="InterPro" id="IPR024791">
    <property type="entry name" value="Cyt_c/ubiquinol_Oxase_su3"/>
</dbReference>
<feature type="transmembrane region" description="Helical" evidence="8">
    <location>
        <begin position="29"/>
        <end position="49"/>
    </location>
</feature>
<dbReference type="GO" id="GO:0005886">
    <property type="term" value="C:plasma membrane"/>
    <property type="evidence" value="ECO:0007669"/>
    <property type="project" value="UniProtKB-SubCell"/>
</dbReference>
<evidence type="ECO:0000256" key="8">
    <source>
        <dbReference type="SAM" id="Phobius"/>
    </source>
</evidence>
<evidence type="ECO:0000256" key="4">
    <source>
        <dbReference type="ARBA" id="ARBA00022692"/>
    </source>
</evidence>
<dbReference type="CDD" id="cd00386">
    <property type="entry name" value="Heme_Cu_Oxidase_III_like"/>
    <property type="match status" value="1"/>
</dbReference>
<evidence type="ECO:0000256" key="1">
    <source>
        <dbReference type="ARBA" id="ARBA00004651"/>
    </source>
</evidence>
<keyword evidence="11" id="KW-1185">Reference proteome</keyword>
<keyword evidence="4 7" id="KW-0812">Transmembrane</keyword>
<protein>
    <submittedName>
        <fullName evidence="10">Heme-copper oxidase subunit III</fullName>
    </submittedName>
</protein>
<keyword evidence="6 8" id="KW-0472">Membrane</keyword>
<dbReference type="InterPro" id="IPR035973">
    <property type="entry name" value="Cyt_c_oxidase_su3-like_sf"/>
</dbReference>
<keyword evidence="3" id="KW-1003">Cell membrane</keyword>
<comment type="similarity">
    <text evidence="2 7">Belongs to the cytochrome c oxidase subunit 3 family.</text>
</comment>
<evidence type="ECO:0000256" key="7">
    <source>
        <dbReference type="RuleBase" id="RU003376"/>
    </source>
</evidence>
<dbReference type="AlphaFoldDB" id="A0A2P7N1D2"/>
<evidence type="ECO:0000256" key="3">
    <source>
        <dbReference type="ARBA" id="ARBA00022475"/>
    </source>
</evidence>
<dbReference type="InterPro" id="IPR000298">
    <property type="entry name" value="Cyt_c_oxidase-like_su3"/>
</dbReference>
<dbReference type="InterPro" id="IPR013833">
    <property type="entry name" value="Cyt_c_oxidase_su3_a-hlx"/>
</dbReference>
<dbReference type="OrthoDB" id="9810850at2"/>
<gene>
    <name evidence="10" type="ORF">C7K55_00425</name>
</gene>
<evidence type="ECO:0000259" key="9">
    <source>
        <dbReference type="PROSITE" id="PS50253"/>
    </source>
</evidence>
<sequence>MTSTTPLQDSVTIEAGHSPAGEGHGDFRLFGLATFLVADGMTFAGFFAAYLTFRAVNPLPEGGIYELELLLPTINTVVLIISSFTFHRAGKECRAGQLGASRLWLAITGGLGAIFLAGQMVEYFNLPFSLTDNLFASTFYALTGFHGLHVTLGVICIAIVALQTRQGGRISASDHFGLEAAELYWHFVDGIWVVLYGILYLL</sequence>
<dbReference type="Proteomes" id="UP000243002">
    <property type="component" value="Unassembled WGS sequence"/>
</dbReference>
<proteinExistence type="inferred from homology"/>
<dbReference type="PROSITE" id="PS50253">
    <property type="entry name" value="COX3"/>
    <property type="match status" value="1"/>
</dbReference>
<feature type="transmembrane region" description="Helical" evidence="8">
    <location>
        <begin position="138"/>
        <end position="162"/>
    </location>
</feature>
<feature type="transmembrane region" description="Helical" evidence="8">
    <location>
        <begin position="99"/>
        <end position="118"/>
    </location>
</feature>
<organism evidence="10 11">
    <name type="scientific">Cyanobium usitatum str. Tous</name>
    <dbReference type="NCBI Taxonomy" id="2116684"/>
    <lineage>
        <taxon>Bacteria</taxon>
        <taxon>Bacillati</taxon>
        <taxon>Cyanobacteriota</taxon>
        <taxon>Cyanophyceae</taxon>
        <taxon>Synechococcales</taxon>
        <taxon>Prochlorococcaceae</taxon>
        <taxon>Cyanobium</taxon>
    </lineage>
</organism>
<dbReference type="GO" id="GO:0019646">
    <property type="term" value="P:aerobic electron transport chain"/>
    <property type="evidence" value="ECO:0007669"/>
    <property type="project" value="InterPro"/>
</dbReference>
<feature type="transmembrane region" description="Helical" evidence="8">
    <location>
        <begin position="183"/>
        <end position="201"/>
    </location>
</feature>
<evidence type="ECO:0000256" key="6">
    <source>
        <dbReference type="ARBA" id="ARBA00023136"/>
    </source>
</evidence>
<reference evidence="10 11" key="1">
    <citation type="journal article" date="2018" name="Environ. Microbiol.">
        <title>Ecological and genomic features of two widespread freshwater picocyanobacteria.</title>
        <authorList>
            <person name="Cabello-Yeves P.J."/>
            <person name="Picazo A."/>
            <person name="Camacho A."/>
            <person name="Callieri C."/>
            <person name="Rosselli R."/>
            <person name="Roda-Garcia J.J."/>
            <person name="Coutinho F.H."/>
            <person name="Rodriguez-Valera F."/>
        </authorList>
    </citation>
    <scope>NUCLEOTIDE SEQUENCE [LARGE SCALE GENOMIC DNA]</scope>
    <source>
        <strain evidence="10 11">Tous</strain>
    </source>
</reference>
<evidence type="ECO:0000313" key="11">
    <source>
        <dbReference type="Proteomes" id="UP000243002"/>
    </source>
</evidence>
<accession>A0A2P7N1D2</accession>
<feature type="domain" description="Heme-copper oxidase subunit III family profile" evidence="9">
    <location>
        <begin position="30"/>
        <end position="202"/>
    </location>
</feature>
<dbReference type="RefSeq" id="WP_106501441.1">
    <property type="nucleotide sequence ID" value="NZ_PXXO01000001.1"/>
</dbReference>
<name>A0A2P7N1D2_9CYAN</name>
<dbReference type="GO" id="GO:0004129">
    <property type="term" value="F:cytochrome-c oxidase activity"/>
    <property type="evidence" value="ECO:0007669"/>
    <property type="project" value="InterPro"/>
</dbReference>
<dbReference type="EMBL" id="PXXO01000001">
    <property type="protein sequence ID" value="PSJ07256.1"/>
    <property type="molecule type" value="Genomic_DNA"/>
</dbReference>
<feature type="transmembrane region" description="Helical" evidence="8">
    <location>
        <begin position="69"/>
        <end position="87"/>
    </location>
</feature>
<dbReference type="Gene3D" id="1.20.120.80">
    <property type="entry name" value="Cytochrome c oxidase, subunit III, four-helix bundle"/>
    <property type="match status" value="1"/>
</dbReference>
<dbReference type="Pfam" id="PF00510">
    <property type="entry name" value="COX3"/>
    <property type="match status" value="1"/>
</dbReference>
<comment type="subcellular location">
    <subcellularLocation>
        <location evidence="1 7">Cell membrane</location>
        <topology evidence="1 7">Multi-pass membrane protein</topology>
    </subcellularLocation>
</comment>
<keyword evidence="5 8" id="KW-1133">Transmembrane helix</keyword>
<comment type="caution">
    <text evidence="10">The sequence shown here is derived from an EMBL/GenBank/DDBJ whole genome shotgun (WGS) entry which is preliminary data.</text>
</comment>
<dbReference type="PANTHER" id="PTHR11403:SF2">
    <property type="entry name" value="CYTOCHROME BO(3) UBIQUINOL OXIDASE SUBUNIT 3"/>
    <property type="match status" value="1"/>
</dbReference>
<dbReference type="SUPFAM" id="SSF81452">
    <property type="entry name" value="Cytochrome c oxidase subunit III-like"/>
    <property type="match status" value="1"/>
</dbReference>